<dbReference type="PANTHER" id="PTHR10039">
    <property type="entry name" value="AMELOGENIN"/>
    <property type="match status" value="1"/>
</dbReference>
<dbReference type="OrthoDB" id="1577640at2759"/>
<name>A0A9W8ZD79_9PLEO</name>
<dbReference type="InterPro" id="IPR056884">
    <property type="entry name" value="NPHP3-like_N"/>
</dbReference>
<protein>
    <recommendedName>
        <fullName evidence="2">Nephrocystin 3-like N-terminal domain-containing protein</fullName>
    </recommendedName>
</protein>
<evidence type="ECO:0000313" key="3">
    <source>
        <dbReference type="EMBL" id="KAJ4403473.1"/>
    </source>
</evidence>
<evidence type="ECO:0000259" key="2">
    <source>
        <dbReference type="Pfam" id="PF24883"/>
    </source>
</evidence>
<proteinExistence type="predicted"/>
<sequence length="167" mass="19311">MMRQVHPEELTVSYFINAQGSELQRSPLGVIRALLNKILSDFPSTLALLTREFEDRNQRSTSGCTWGCKELQETLIRAIQHEDQQPRPVVMFVDALDELGEDDGSDLLEYFRDLMEIAEKQRAQLKICISSRHYPIIGHENISCVYVEEENREDIQCFDAIELSKTY</sequence>
<keyword evidence="1" id="KW-0677">Repeat</keyword>
<reference evidence="3" key="1">
    <citation type="submission" date="2022-10" db="EMBL/GenBank/DDBJ databases">
        <title>Tapping the CABI collections for fungal endophytes: first genome assemblies for Collariella, Neodidymelliopsis, Ascochyta clinopodiicola, Didymella pomorum, Didymosphaeria variabile, Neocosmospora piperis and Neocucurbitaria cava.</title>
        <authorList>
            <person name="Hill R."/>
        </authorList>
    </citation>
    <scope>NUCLEOTIDE SEQUENCE</scope>
    <source>
        <strain evidence="3">IMI 355091</strain>
    </source>
</reference>
<feature type="domain" description="Nephrocystin 3-like N-terminal" evidence="2">
    <location>
        <begin position="6"/>
        <end position="132"/>
    </location>
</feature>
<evidence type="ECO:0000256" key="1">
    <source>
        <dbReference type="ARBA" id="ARBA00022737"/>
    </source>
</evidence>
<dbReference type="InterPro" id="IPR027417">
    <property type="entry name" value="P-loop_NTPase"/>
</dbReference>
<dbReference type="EMBL" id="JAPEVA010000051">
    <property type="protein sequence ID" value="KAJ4403473.1"/>
    <property type="molecule type" value="Genomic_DNA"/>
</dbReference>
<dbReference type="PANTHER" id="PTHR10039:SF5">
    <property type="entry name" value="NACHT DOMAIN-CONTAINING PROTEIN"/>
    <property type="match status" value="1"/>
</dbReference>
<dbReference type="Gene3D" id="3.40.50.300">
    <property type="entry name" value="P-loop containing nucleotide triphosphate hydrolases"/>
    <property type="match status" value="1"/>
</dbReference>
<dbReference type="Proteomes" id="UP001140510">
    <property type="component" value="Unassembled WGS sequence"/>
</dbReference>
<evidence type="ECO:0000313" key="4">
    <source>
        <dbReference type="Proteomes" id="UP001140510"/>
    </source>
</evidence>
<dbReference type="Pfam" id="PF24883">
    <property type="entry name" value="NPHP3_N"/>
    <property type="match status" value="1"/>
</dbReference>
<organism evidence="3 4">
    <name type="scientific">Didymella pomorum</name>
    <dbReference type="NCBI Taxonomy" id="749634"/>
    <lineage>
        <taxon>Eukaryota</taxon>
        <taxon>Fungi</taxon>
        <taxon>Dikarya</taxon>
        <taxon>Ascomycota</taxon>
        <taxon>Pezizomycotina</taxon>
        <taxon>Dothideomycetes</taxon>
        <taxon>Pleosporomycetidae</taxon>
        <taxon>Pleosporales</taxon>
        <taxon>Pleosporineae</taxon>
        <taxon>Didymellaceae</taxon>
        <taxon>Didymella</taxon>
    </lineage>
</organism>
<comment type="caution">
    <text evidence="3">The sequence shown here is derived from an EMBL/GenBank/DDBJ whole genome shotgun (WGS) entry which is preliminary data.</text>
</comment>
<keyword evidence="4" id="KW-1185">Reference proteome</keyword>
<dbReference type="AlphaFoldDB" id="A0A9W8ZD79"/>
<gene>
    <name evidence="3" type="ORF">N0V91_006525</name>
</gene>
<accession>A0A9W8ZD79</accession>